<proteinExistence type="predicted"/>
<keyword evidence="1 3" id="KW-0808">Transferase</keyword>
<dbReference type="Pfam" id="PF01648">
    <property type="entry name" value="ACPS"/>
    <property type="match status" value="1"/>
</dbReference>
<dbReference type="InterPro" id="IPR037143">
    <property type="entry name" value="4-PPantetheinyl_Trfase_dom_sf"/>
</dbReference>
<dbReference type="SUPFAM" id="SSF56214">
    <property type="entry name" value="4'-phosphopantetheinyl transferase"/>
    <property type="match status" value="1"/>
</dbReference>
<name>A0A369A688_9FLAO</name>
<reference evidence="3 4" key="1">
    <citation type="submission" date="2018-07" db="EMBL/GenBank/DDBJ databases">
        <title>Genomic Encyclopedia of Type Strains, Phase IV (KMG-IV): sequencing the most valuable type-strain genomes for metagenomic binning, comparative biology and taxonomic classification.</title>
        <authorList>
            <person name="Goeker M."/>
        </authorList>
    </citation>
    <scope>NUCLEOTIDE SEQUENCE [LARGE SCALE GENOMIC DNA]</scope>
    <source>
        <strain evidence="3 4">DSM 21410</strain>
    </source>
</reference>
<evidence type="ECO:0000313" key="3">
    <source>
        <dbReference type="EMBL" id="RCX03928.1"/>
    </source>
</evidence>
<protein>
    <submittedName>
        <fullName evidence="3">4'-phosphopantetheinyl transferase EntD</fullName>
    </submittedName>
</protein>
<dbReference type="GO" id="GO:0000287">
    <property type="term" value="F:magnesium ion binding"/>
    <property type="evidence" value="ECO:0007669"/>
    <property type="project" value="InterPro"/>
</dbReference>
<evidence type="ECO:0000259" key="2">
    <source>
        <dbReference type="Pfam" id="PF01648"/>
    </source>
</evidence>
<dbReference type="InterPro" id="IPR008278">
    <property type="entry name" value="4-PPantetheinyl_Trfase_dom"/>
</dbReference>
<sequence length="209" mass="23774">MPIYFSSTFADANIVIWKIEEDEEFFWASSNLKLPPKDAYRIKGYTNVYKRVESLAGRYCAHIASGGQVNFQCFENDPPQADKGYLSIAHTSGYAGAVYHPLVKVGIDIEIISRLVRDRIFTRFASEDEMKTGTENYNRLVLWCAKEAIYKAGHLKGLNFKEHIKVEWNTETQGVGTIHFGGLYKIFALRNVLIENHLICVLCVENAQL</sequence>
<gene>
    <name evidence="3" type="ORF">DES35_102385</name>
</gene>
<dbReference type="RefSeq" id="WP_170125720.1">
    <property type="nucleotide sequence ID" value="NZ_BHZF01000002.1"/>
</dbReference>
<dbReference type="EMBL" id="QPJS01000002">
    <property type="protein sequence ID" value="RCX03928.1"/>
    <property type="molecule type" value="Genomic_DNA"/>
</dbReference>
<accession>A0A369A688</accession>
<feature type="domain" description="4'-phosphopantetheinyl transferase" evidence="2">
    <location>
        <begin position="105"/>
        <end position="191"/>
    </location>
</feature>
<evidence type="ECO:0000256" key="1">
    <source>
        <dbReference type="ARBA" id="ARBA00022679"/>
    </source>
</evidence>
<dbReference type="AlphaFoldDB" id="A0A369A688"/>
<dbReference type="Gene3D" id="3.90.470.20">
    <property type="entry name" value="4'-phosphopantetheinyl transferase domain"/>
    <property type="match status" value="1"/>
</dbReference>
<dbReference type="GO" id="GO:0008897">
    <property type="term" value="F:holo-[acyl-carrier-protein] synthase activity"/>
    <property type="evidence" value="ECO:0007669"/>
    <property type="project" value="InterPro"/>
</dbReference>
<keyword evidence="4" id="KW-1185">Reference proteome</keyword>
<dbReference type="Proteomes" id="UP000253517">
    <property type="component" value="Unassembled WGS sequence"/>
</dbReference>
<comment type="caution">
    <text evidence="3">The sequence shown here is derived from an EMBL/GenBank/DDBJ whole genome shotgun (WGS) entry which is preliminary data.</text>
</comment>
<evidence type="ECO:0000313" key="4">
    <source>
        <dbReference type="Proteomes" id="UP000253517"/>
    </source>
</evidence>
<organism evidence="3 4">
    <name type="scientific">Schleiferia thermophila</name>
    <dbReference type="NCBI Taxonomy" id="884107"/>
    <lineage>
        <taxon>Bacteria</taxon>
        <taxon>Pseudomonadati</taxon>
        <taxon>Bacteroidota</taxon>
        <taxon>Flavobacteriia</taxon>
        <taxon>Flavobacteriales</taxon>
        <taxon>Schleiferiaceae</taxon>
        <taxon>Schleiferia</taxon>
    </lineage>
</organism>